<proteinExistence type="predicted"/>
<evidence type="ECO:0000313" key="2">
    <source>
        <dbReference type="Proteomes" id="UP000790347"/>
    </source>
</evidence>
<dbReference type="AlphaFoldDB" id="A0A922LBF9"/>
<dbReference type="Proteomes" id="UP000790347">
    <property type="component" value="Unassembled WGS sequence"/>
</dbReference>
<protein>
    <submittedName>
        <fullName evidence="1">Uncharacterized protein</fullName>
    </submittedName>
</protein>
<comment type="caution">
    <text evidence="1">The sequence shown here is derived from an EMBL/GenBank/DDBJ whole genome shotgun (WGS) entry which is preliminary data.</text>
</comment>
<evidence type="ECO:0000313" key="1">
    <source>
        <dbReference type="EMBL" id="KAH9522010.1"/>
    </source>
</evidence>
<dbReference type="EMBL" id="ASGP02000002">
    <property type="protein sequence ID" value="KAH9522010.1"/>
    <property type="molecule type" value="Genomic_DNA"/>
</dbReference>
<organism evidence="1 2">
    <name type="scientific">Dermatophagoides farinae</name>
    <name type="common">American house dust mite</name>
    <dbReference type="NCBI Taxonomy" id="6954"/>
    <lineage>
        <taxon>Eukaryota</taxon>
        <taxon>Metazoa</taxon>
        <taxon>Ecdysozoa</taxon>
        <taxon>Arthropoda</taxon>
        <taxon>Chelicerata</taxon>
        <taxon>Arachnida</taxon>
        <taxon>Acari</taxon>
        <taxon>Acariformes</taxon>
        <taxon>Sarcoptiformes</taxon>
        <taxon>Astigmata</taxon>
        <taxon>Psoroptidia</taxon>
        <taxon>Analgoidea</taxon>
        <taxon>Pyroglyphidae</taxon>
        <taxon>Dermatophagoidinae</taxon>
        <taxon>Dermatophagoides</taxon>
    </lineage>
</organism>
<gene>
    <name evidence="1" type="ORF">DERF_005614</name>
</gene>
<name>A0A922LBF9_DERFA</name>
<keyword evidence="2" id="KW-1185">Reference proteome</keyword>
<accession>A0A922LBF9</accession>
<reference evidence="1" key="1">
    <citation type="submission" date="2013-05" db="EMBL/GenBank/DDBJ databases">
        <authorList>
            <person name="Yim A.K.Y."/>
            <person name="Chan T.F."/>
            <person name="Ji K.M."/>
            <person name="Liu X.Y."/>
            <person name="Zhou J.W."/>
            <person name="Li R.Q."/>
            <person name="Yang K.Y."/>
            <person name="Li J."/>
            <person name="Li M."/>
            <person name="Law P.T.W."/>
            <person name="Wu Y.L."/>
            <person name="Cai Z.L."/>
            <person name="Qin H."/>
            <person name="Bao Y."/>
            <person name="Leung R.K.K."/>
            <person name="Ng P.K.S."/>
            <person name="Zou J."/>
            <person name="Zhong X.J."/>
            <person name="Ran P.X."/>
            <person name="Zhong N.S."/>
            <person name="Liu Z.G."/>
            <person name="Tsui S.K.W."/>
        </authorList>
    </citation>
    <scope>NUCLEOTIDE SEQUENCE</scope>
    <source>
        <strain evidence="1">Derf</strain>
        <tissue evidence="1">Whole organism</tissue>
    </source>
</reference>
<sequence length="76" mass="9140">MIASENRFAFIFPISSAFDHIINTFIFQNAIILLNNDVIDSRIDRLQAQILLRKRTDIRKLLFLRPYLHQLLWFHL</sequence>
<reference evidence="1" key="2">
    <citation type="journal article" date="2022" name="Res Sq">
        <title>Comparative Genomics Reveals Insights into the Divergent Evolution of Astigmatic Mites and Household Pest Adaptations.</title>
        <authorList>
            <person name="Xiong Q."/>
            <person name="Wan A.T.-Y."/>
            <person name="Liu X.-Y."/>
            <person name="Fung C.S.-H."/>
            <person name="Xiao X."/>
            <person name="Malainual N."/>
            <person name="Hou J."/>
            <person name="Wang L."/>
            <person name="Wang M."/>
            <person name="Yang K."/>
            <person name="Cui Y."/>
            <person name="Leung E."/>
            <person name="Nong W."/>
            <person name="Shin S.-K."/>
            <person name="Au S."/>
            <person name="Jeong K.Y."/>
            <person name="Chew F.T."/>
            <person name="Hui J."/>
            <person name="Leung T.F."/>
            <person name="Tungtrongchitr A."/>
            <person name="Zhong N."/>
            <person name="Liu Z."/>
            <person name="Tsui S."/>
        </authorList>
    </citation>
    <scope>NUCLEOTIDE SEQUENCE</scope>
    <source>
        <strain evidence="1">Derf</strain>
        <tissue evidence="1">Whole organism</tissue>
    </source>
</reference>